<evidence type="ECO:0000313" key="10">
    <source>
        <dbReference type="EMBL" id="HJA77984.1"/>
    </source>
</evidence>
<evidence type="ECO:0000256" key="3">
    <source>
        <dbReference type="ARBA" id="ARBA00022723"/>
    </source>
</evidence>
<gene>
    <name evidence="8" type="primary">mobA</name>
    <name evidence="10" type="ORF">H9784_00195</name>
</gene>
<dbReference type="EC" id="2.7.7.77" evidence="8"/>
<protein>
    <recommendedName>
        <fullName evidence="8">Probable molybdenum cofactor guanylyltransferase</fullName>
        <shortName evidence="8">MoCo guanylyltransferase</shortName>
        <ecNumber evidence="8">2.7.7.77</ecNumber>
    </recommendedName>
    <alternativeName>
        <fullName evidence="8">GTP:molybdopterin guanylyltransferase</fullName>
    </alternativeName>
    <alternativeName>
        <fullName evidence="8">Mo-MPT guanylyltransferase</fullName>
    </alternativeName>
    <alternativeName>
        <fullName evidence="8">Molybdopterin guanylyltransferase</fullName>
    </alternativeName>
    <alternativeName>
        <fullName evidence="8">Molybdopterin-guanine dinucleotide synthase</fullName>
        <shortName evidence="8">MGD synthase</shortName>
    </alternativeName>
</protein>
<keyword evidence="4 8" id="KW-0547">Nucleotide-binding</keyword>
<evidence type="ECO:0000259" key="9">
    <source>
        <dbReference type="Pfam" id="PF12804"/>
    </source>
</evidence>
<dbReference type="Proteomes" id="UP000823821">
    <property type="component" value="Unassembled WGS sequence"/>
</dbReference>
<keyword evidence="3 8" id="KW-0479">Metal-binding</keyword>
<keyword evidence="6 8" id="KW-0342">GTP-binding</keyword>
<dbReference type="CDD" id="cd02503">
    <property type="entry name" value="MobA"/>
    <property type="match status" value="1"/>
</dbReference>
<proteinExistence type="inferred from homology"/>
<reference evidence="10" key="1">
    <citation type="journal article" date="2021" name="PeerJ">
        <title>Extensive microbial diversity within the chicken gut microbiome revealed by metagenomics and culture.</title>
        <authorList>
            <person name="Gilroy R."/>
            <person name="Ravi A."/>
            <person name="Getino M."/>
            <person name="Pursley I."/>
            <person name="Horton D.L."/>
            <person name="Alikhan N.F."/>
            <person name="Baker D."/>
            <person name="Gharbi K."/>
            <person name="Hall N."/>
            <person name="Watson M."/>
            <person name="Adriaenssens E.M."/>
            <person name="Foster-Nyarko E."/>
            <person name="Jarju S."/>
            <person name="Secka A."/>
            <person name="Antonio M."/>
            <person name="Oren A."/>
            <person name="Chaudhuri R.R."/>
            <person name="La Ragione R."/>
            <person name="Hildebrand F."/>
            <person name="Pallen M.J."/>
        </authorList>
    </citation>
    <scope>NUCLEOTIDE SEQUENCE</scope>
    <source>
        <strain evidence="10">5032</strain>
    </source>
</reference>
<keyword evidence="10" id="KW-0548">Nucleotidyltransferase</keyword>
<dbReference type="InterPro" id="IPR013482">
    <property type="entry name" value="Molybde_CF_guanTrfase"/>
</dbReference>
<dbReference type="SUPFAM" id="SSF53448">
    <property type="entry name" value="Nucleotide-diphospho-sugar transferases"/>
    <property type="match status" value="1"/>
</dbReference>
<feature type="binding site" evidence="8">
    <location>
        <position position="43"/>
    </location>
    <ligand>
        <name>GTP</name>
        <dbReference type="ChEBI" id="CHEBI:37565"/>
    </ligand>
</feature>
<dbReference type="GO" id="GO:0046872">
    <property type="term" value="F:metal ion binding"/>
    <property type="evidence" value="ECO:0007669"/>
    <property type="project" value="UniProtKB-KW"/>
</dbReference>
<feature type="binding site" evidence="8">
    <location>
        <begin position="31"/>
        <end position="33"/>
    </location>
    <ligand>
        <name>GTP</name>
        <dbReference type="ChEBI" id="CHEBI:37565"/>
    </ligand>
</feature>
<evidence type="ECO:0000256" key="4">
    <source>
        <dbReference type="ARBA" id="ARBA00022741"/>
    </source>
</evidence>
<dbReference type="HAMAP" id="MF_00316">
    <property type="entry name" value="MobA"/>
    <property type="match status" value="1"/>
</dbReference>
<comment type="catalytic activity">
    <reaction evidence="8">
        <text>Mo-molybdopterin + GTP + H(+) = Mo-molybdopterin guanine dinucleotide + diphosphate</text>
        <dbReference type="Rhea" id="RHEA:34243"/>
        <dbReference type="ChEBI" id="CHEBI:15378"/>
        <dbReference type="ChEBI" id="CHEBI:33019"/>
        <dbReference type="ChEBI" id="CHEBI:37565"/>
        <dbReference type="ChEBI" id="CHEBI:71302"/>
        <dbReference type="ChEBI" id="CHEBI:71310"/>
        <dbReference type="EC" id="2.7.7.77"/>
    </reaction>
</comment>
<dbReference type="GO" id="GO:0005737">
    <property type="term" value="C:cytoplasm"/>
    <property type="evidence" value="ECO:0007669"/>
    <property type="project" value="UniProtKB-SubCell"/>
</dbReference>
<sequence>MPLSGQRAPVLPQAGERGGEGFATALAGVVLAGGQSRRMGQDKALLCCVAQGRVSLLRRAADSLRAICSEVWISCAAGRRHAGFDCVEDEPLPPVVRAEGRHDAGPLLGIITCLARAAREGRQGVLVLPCDMPLLPERLLRDLINGAAQHPTALAVYYRTPGGWEEPLVGVYRCGALPALREALLAGQCRVRAALPPEGKHLLPLSEAEHGLFANCNTPEQARALGVRAPSASEPG</sequence>
<comment type="domain">
    <text evidence="8">The N-terminal domain determines nucleotide recognition and specific binding, while the C-terminal domain determines the specific binding to the target protein.</text>
</comment>
<feature type="binding site" evidence="8">
    <location>
        <position position="131"/>
    </location>
    <ligand>
        <name>Mg(2+)</name>
        <dbReference type="ChEBI" id="CHEBI:18420"/>
    </ligand>
</feature>
<comment type="similarity">
    <text evidence="8">Belongs to the MobA family.</text>
</comment>
<comment type="caution">
    <text evidence="10">The sequence shown here is derived from an EMBL/GenBank/DDBJ whole genome shotgun (WGS) entry which is preliminary data.</text>
</comment>
<evidence type="ECO:0000256" key="5">
    <source>
        <dbReference type="ARBA" id="ARBA00022842"/>
    </source>
</evidence>
<dbReference type="GO" id="GO:0006777">
    <property type="term" value="P:Mo-molybdopterin cofactor biosynthetic process"/>
    <property type="evidence" value="ECO:0007669"/>
    <property type="project" value="UniProtKB-KW"/>
</dbReference>
<keyword evidence="7 8" id="KW-0501">Molybdenum cofactor biosynthesis</keyword>
<dbReference type="GO" id="GO:0061603">
    <property type="term" value="F:molybdenum cofactor guanylyltransferase activity"/>
    <property type="evidence" value="ECO:0007669"/>
    <property type="project" value="UniProtKB-EC"/>
</dbReference>
<evidence type="ECO:0000256" key="7">
    <source>
        <dbReference type="ARBA" id="ARBA00023150"/>
    </source>
</evidence>
<reference evidence="10" key="2">
    <citation type="submission" date="2021-04" db="EMBL/GenBank/DDBJ databases">
        <authorList>
            <person name="Gilroy R."/>
        </authorList>
    </citation>
    <scope>NUCLEOTIDE SEQUENCE</scope>
    <source>
        <strain evidence="10">5032</strain>
    </source>
</reference>
<comment type="function">
    <text evidence="8">Transfers a GMP moiety from GTP to Mo-molybdopterin (Mo-MPT) cofactor (Moco or molybdenum cofactor) to form Mo-molybdopterin guanine dinucleotide (Mo-MGD) cofactor.</text>
</comment>
<dbReference type="InterPro" id="IPR025877">
    <property type="entry name" value="MobA-like_NTP_Trfase"/>
</dbReference>
<dbReference type="GO" id="GO:0005525">
    <property type="term" value="F:GTP binding"/>
    <property type="evidence" value="ECO:0007669"/>
    <property type="project" value="UniProtKB-UniRule"/>
</dbReference>
<dbReference type="InterPro" id="IPR029044">
    <property type="entry name" value="Nucleotide-diphossugar_trans"/>
</dbReference>
<name>A0A9D2KPY1_9BACT</name>
<evidence type="ECO:0000256" key="1">
    <source>
        <dbReference type="ARBA" id="ARBA00022490"/>
    </source>
</evidence>
<dbReference type="PANTHER" id="PTHR19136">
    <property type="entry name" value="MOLYBDENUM COFACTOR GUANYLYLTRANSFERASE"/>
    <property type="match status" value="1"/>
</dbReference>
<comment type="cofactor">
    <cofactor evidence="8">
        <name>Mg(2+)</name>
        <dbReference type="ChEBI" id="CHEBI:18420"/>
    </cofactor>
</comment>
<feature type="domain" description="MobA-like NTP transferase" evidence="9">
    <location>
        <begin position="28"/>
        <end position="187"/>
    </location>
</feature>
<dbReference type="PANTHER" id="PTHR19136:SF81">
    <property type="entry name" value="MOLYBDENUM COFACTOR GUANYLYLTRANSFERASE"/>
    <property type="match status" value="1"/>
</dbReference>
<organism evidence="10 11">
    <name type="scientific">Candidatus Desulfovibrio intestinavium</name>
    <dbReference type="NCBI Taxonomy" id="2838534"/>
    <lineage>
        <taxon>Bacteria</taxon>
        <taxon>Pseudomonadati</taxon>
        <taxon>Thermodesulfobacteriota</taxon>
        <taxon>Desulfovibrionia</taxon>
        <taxon>Desulfovibrionales</taxon>
        <taxon>Desulfovibrionaceae</taxon>
        <taxon>Desulfovibrio</taxon>
    </lineage>
</organism>
<evidence type="ECO:0000256" key="8">
    <source>
        <dbReference type="HAMAP-Rule" id="MF_00316"/>
    </source>
</evidence>
<keyword evidence="5 8" id="KW-0460">Magnesium</keyword>
<comment type="caution">
    <text evidence="8">Lacks conserved residue(s) required for the propagation of feature annotation.</text>
</comment>
<evidence type="ECO:0000256" key="2">
    <source>
        <dbReference type="ARBA" id="ARBA00022679"/>
    </source>
</evidence>
<evidence type="ECO:0000313" key="11">
    <source>
        <dbReference type="Proteomes" id="UP000823821"/>
    </source>
</evidence>
<keyword evidence="2 8" id="KW-0808">Transferase</keyword>
<evidence type="ECO:0000256" key="6">
    <source>
        <dbReference type="ARBA" id="ARBA00023134"/>
    </source>
</evidence>
<comment type="subcellular location">
    <subcellularLocation>
        <location evidence="8">Cytoplasm</location>
    </subcellularLocation>
</comment>
<keyword evidence="1 8" id="KW-0963">Cytoplasm</keyword>
<accession>A0A9D2KPY1</accession>
<dbReference type="EMBL" id="DWZD01000004">
    <property type="protein sequence ID" value="HJA77984.1"/>
    <property type="molecule type" value="Genomic_DNA"/>
</dbReference>
<dbReference type="Pfam" id="PF12804">
    <property type="entry name" value="NTP_transf_3"/>
    <property type="match status" value="1"/>
</dbReference>
<dbReference type="Gene3D" id="3.90.550.10">
    <property type="entry name" value="Spore Coat Polysaccharide Biosynthesis Protein SpsA, Chain A"/>
    <property type="match status" value="1"/>
</dbReference>
<feature type="binding site" evidence="8">
    <location>
        <position position="131"/>
    </location>
    <ligand>
        <name>GTP</name>
        <dbReference type="ChEBI" id="CHEBI:37565"/>
    </ligand>
</feature>
<dbReference type="AlphaFoldDB" id="A0A9D2KPY1"/>